<dbReference type="OrthoDB" id="345464at2"/>
<protein>
    <submittedName>
        <fullName evidence="3">Uncharacterized protein</fullName>
    </submittedName>
</protein>
<feature type="transmembrane region" description="Helical" evidence="1">
    <location>
        <begin position="31"/>
        <end position="56"/>
    </location>
</feature>
<evidence type="ECO:0000313" key="4">
    <source>
        <dbReference type="Proteomes" id="UP000231962"/>
    </source>
</evidence>
<evidence type="ECO:0000256" key="1">
    <source>
        <dbReference type="SAM" id="Phobius"/>
    </source>
</evidence>
<dbReference type="RefSeq" id="WP_100713601.1">
    <property type="nucleotide sequence ID" value="NZ_NPDY01000006.1"/>
</dbReference>
<evidence type="ECO:0000313" key="5">
    <source>
        <dbReference type="Proteomes" id="UP000231990"/>
    </source>
</evidence>
<dbReference type="Proteomes" id="UP000231962">
    <property type="component" value="Unassembled WGS sequence"/>
</dbReference>
<name>A0A2M9ZKT2_9LEPT</name>
<evidence type="ECO:0000313" key="2">
    <source>
        <dbReference type="EMBL" id="PJZ69934.1"/>
    </source>
</evidence>
<feature type="transmembrane region" description="Helical" evidence="1">
    <location>
        <begin position="77"/>
        <end position="99"/>
    </location>
</feature>
<comment type="caution">
    <text evidence="3">The sequence shown here is derived from an EMBL/GenBank/DDBJ whole genome shotgun (WGS) entry which is preliminary data.</text>
</comment>
<proteinExistence type="predicted"/>
<sequence length="130" mass="14807">MTPEEKEILFKTLEQILTALKENQTGGAYKVVLYTVPIVGIVFGCVLLFFLFYWWYRQRLEIIRAGLYKKEAFDLRTYSFFLGLVLTFVGAALSVSFLLVLGKSLAMIGGLVPFSVGLGLLCYYKWSPKR</sequence>
<reference evidence="4 5" key="1">
    <citation type="submission" date="2017-07" db="EMBL/GenBank/DDBJ databases">
        <title>Leptospira spp. isolated from tropical soils.</title>
        <authorList>
            <person name="Thibeaux R."/>
            <person name="Iraola G."/>
            <person name="Ferres I."/>
            <person name="Bierque E."/>
            <person name="Girault D."/>
            <person name="Soupe-Gilbert M.-E."/>
            <person name="Picardeau M."/>
            <person name="Goarant C."/>
        </authorList>
    </citation>
    <scope>NUCLEOTIDE SEQUENCE [LARGE SCALE GENOMIC DNA]</scope>
    <source>
        <strain evidence="3 5">FH1-B-B1</strain>
        <strain evidence="2 4">FH1-B-C1</strain>
    </source>
</reference>
<dbReference type="EMBL" id="NPDY01000006">
    <property type="protein sequence ID" value="PJZ69934.1"/>
    <property type="molecule type" value="Genomic_DNA"/>
</dbReference>
<keyword evidence="1" id="KW-0472">Membrane</keyword>
<accession>A0A2M9ZKT2</accession>
<feature type="transmembrane region" description="Helical" evidence="1">
    <location>
        <begin position="105"/>
        <end position="124"/>
    </location>
</feature>
<dbReference type="EMBL" id="NPDZ01000008">
    <property type="protein sequence ID" value="PJZ72658.1"/>
    <property type="molecule type" value="Genomic_DNA"/>
</dbReference>
<keyword evidence="1" id="KW-1133">Transmembrane helix</keyword>
<keyword evidence="4" id="KW-1185">Reference proteome</keyword>
<dbReference type="AlphaFoldDB" id="A0A2M9ZKT2"/>
<keyword evidence="1" id="KW-0812">Transmembrane</keyword>
<gene>
    <name evidence="2" type="ORF">CH360_08490</name>
    <name evidence="3" type="ORF">CH373_13195</name>
</gene>
<evidence type="ECO:0000313" key="3">
    <source>
        <dbReference type="EMBL" id="PJZ72658.1"/>
    </source>
</evidence>
<organism evidence="3 5">
    <name type="scientific">Leptospira perolatii</name>
    <dbReference type="NCBI Taxonomy" id="2023191"/>
    <lineage>
        <taxon>Bacteria</taxon>
        <taxon>Pseudomonadati</taxon>
        <taxon>Spirochaetota</taxon>
        <taxon>Spirochaetia</taxon>
        <taxon>Leptospirales</taxon>
        <taxon>Leptospiraceae</taxon>
        <taxon>Leptospira</taxon>
    </lineage>
</organism>
<dbReference type="Proteomes" id="UP000231990">
    <property type="component" value="Unassembled WGS sequence"/>
</dbReference>